<protein>
    <submittedName>
        <fullName evidence="2">Uncharacterized protein</fullName>
    </submittedName>
</protein>
<name>A0A1X7VDN0_AMPQE</name>
<dbReference type="KEGG" id="aqu:109580690"/>
<feature type="transmembrane region" description="Helical" evidence="1">
    <location>
        <begin position="60"/>
        <end position="80"/>
    </location>
</feature>
<sequence length="360" mass="42096">MQDKKQPKEQLYTELHSTWEEANKKGMTKKSFKTLLKEHQPKKRRNTSTTGTICQYISKCFNVMWTFILLLILLYILIAYTPPVSKALQTHLHDKVYTIYRWTRLSYLAIHPHLLSFGIDLSRICLIENPLVNETLYCPCIRNPTPVDTITYPSSSSPPSIVDKISSDNITIIHDYLTINETYGRSTLLKYFSEHHQSPSACLHNVMGKEGPSSVGDIVNDNKWKEFMEAKEPWGYMWHDCHDFPSLRPYLPQLNDNNIKESNVTVYTLLTRWQKAFSYEFDDVDMNSVVLLVVQGTVHIKIDPNRYCVQYCIEQTKKMIMNQGDILIYDKRYWMYIARSWSETTFLMTIPFNKSSIISN</sequence>
<dbReference type="EnsemblMetazoa" id="XM_019994139.1">
    <property type="protein sequence ID" value="XP_019849698.1"/>
    <property type="gene ID" value="LOC109580690"/>
</dbReference>
<reference evidence="3" key="1">
    <citation type="journal article" date="2010" name="Nature">
        <title>The Amphimedon queenslandica genome and the evolution of animal complexity.</title>
        <authorList>
            <person name="Srivastava M."/>
            <person name="Simakov O."/>
            <person name="Chapman J."/>
            <person name="Fahey B."/>
            <person name="Gauthier M.E."/>
            <person name="Mitros T."/>
            <person name="Richards G.S."/>
            <person name="Conaco C."/>
            <person name="Dacre M."/>
            <person name="Hellsten U."/>
            <person name="Larroux C."/>
            <person name="Putnam N.H."/>
            <person name="Stanke M."/>
            <person name="Adamska M."/>
            <person name="Darling A."/>
            <person name="Degnan S.M."/>
            <person name="Oakley T.H."/>
            <person name="Plachetzki D.C."/>
            <person name="Zhai Y."/>
            <person name="Adamski M."/>
            <person name="Calcino A."/>
            <person name="Cummins S.F."/>
            <person name="Goodstein D.M."/>
            <person name="Harris C."/>
            <person name="Jackson D.J."/>
            <person name="Leys S.P."/>
            <person name="Shu S."/>
            <person name="Woodcroft B.J."/>
            <person name="Vervoort M."/>
            <person name="Kosik K.S."/>
            <person name="Manning G."/>
            <person name="Degnan B.M."/>
            <person name="Rokhsar D.S."/>
        </authorList>
    </citation>
    <scope>NUCLEOTIDE SEQUENCE [LARGE SCALE GENOMIC DNA]</scope>
</reference>
<dbReference type="AlphaFoldDB" id="A0A1X7VDN0"/>
<dbReference type="InParanoid" id="A0A1X7VDN0"/>
<evidence type="ECO:0000313" key="3">
    <source>
        <dbReference type="Proteomes" id="UP000007879"/>
    </source>
</evidence>
<keyword evidence="1" id="KW-1133">Transmembrane helix</keyword>
<dbReference type="Proteomes" id="UP000007879">
    <property type="component" value="Unassembled WGS sequence"/>
</dbReference>
<organism evidence="2">
    <name type="scientific">Amphimedon queenslandica</name>
    <name type="common">Sponge</name>
    <dbReference type="NCBI Taxonomy" id="400682"/>
    <lineage>
        <taxon>Eukaryota</taxon>
        <taxon>Metazoa</taxon>
        <taxon>Porifera</taxon>
        <taxon>Demospongiae</taxon>
        <taxon>Heteroscleromorpha</taxon>
        <taxon>Haplosclerida</taxon>
        <taxon>Niphatidae</taxon>
        <taxon>Amphimedon</taxon>
    </lineage>
</organism>
<keyword evidence="1" id="KW-0812">Transmembrane</keyword>
<gene>
    <name evidence="2" type="primary">109580690</name>
</gene>
<proteinExistence type="predicted"/>
<keyword evidence="1" id="KW-0472">Membrane</keyword>
<accession>A0A1X7VDN0</accession>
<keyword evidence="3" id="KW-1185">Reference proteome</keyword>
<dbReference type="EnsemblMetazoa" id="Aqu2.1.37622_001">
    <property type="protein sequence ID" value="Aqu2.1.37622_001"/>
    <property type="gene ID" value="Aqu2.1.37622"/>
</dbReference>
<reference evidence="2" key="2">
    <citation type="submission" date="2017-05" db="UniProtKB">
        <authorList>
            <consortium name="EnsemblMetazoa"/>
        </authorList>
    </citation>
    <scope>IDENTIFICATION</scope>
</reference>
<evidence type="ECO:0000256" key="1">
    <source>
        <dbReference type="SAM" id="Phobius"/>
    </source>
</evidence>
<evidence type="ECO:0000313" key="2">
    <source>
        <dbReference type="EnsemblMetazoa" id="Aqu2.1.37622_001"/>
    </source>
</evidence>